<dbReference type="InterPro" id="IPR023573">
    <property type="entry name" value="Ribosomal_eL20_dom"/>
</dbReference>
<keyword evidence="3" id="KW-0699">rRNA-binding</keyword>
<keyword evidence="2 3" id="KW-0687">Ribonucleoprotein</keyword>
<dbReference type="NCBIfam" id="NF001981">
    <property type="entry name" value="PRK00773.1-1"/>
    <property type="match status" value="1"/>
</dbReference>
<reference evidence="5 6" key="1">
    <citation type="journal article" date="2019" name="Int. J. Syst. Evol. Microbiol.">
        <title>The Global Catalogue of Microorganisms (GCM) 10K type strain sequencing project: providing services to taxonomists for standard genome sequencing and annotation.</title>
        <authorList>
            <consortium name="The Broad Institute Genomics Platform"/>
            <consortium name="The Broad Institute Genome Sequencing Center for Infectious Disease"/>
            <person name="Wu L."/>
            <person name="Ma J."/>
        </authorList>
    </citation>
    <scope>NUCLEOTIDE SEQUENCE [LARGE SCALE GENOMIC DNA]</scope>
    <source>
        <strain evidence="5 6">SKJ47</strain>
    </source>
</reference>
<comment type="caution">
    <text evidence="5">The sequence shown here is derived from an EMBL/GenBank/DDBJ whole genome shotgun (WGS) entry which is preliminary data.</text>
</comment>
<dbReference type="Gene3D" id="3.10.20.10">
    <property type="match status" value="1"/>
</dbReference>
<dbReference type="InterPro" id="IPR028877">
    <property type="entry name" value="Ribosomal_eL20"/>
</dbReference>
<protein>
    <recommendedName>
        <fullName evidence="3">Large ribosomal subunit protein eL20</fullName>
    </recommendedName>
</protein>
<evidence type="ECO:0000259" key="4">
    <source>
        <dbReference type="Pfam" id="PF01775"/>
    </source>
</evidence>
<dbReference type="Pfam" id="PF01775">
    <property type="entry name" value="Ribosomal_L18A"/>
    <property type="match status" value="1"/>
</dbReference>
<dbReference type="AlphaFoldDB" id="A0ABD5UVS0"/>
<dbReference type="RefSeq" id="WP_379742077.1">
    <property type="nucleotide sequence ID" value="NZ_JBHSVN010000001.1"/>
</dbReference>
<sequence>MSHFTASGRFKTRHGFQEFTKTIEAPNEDVAREHVFSQVGSQHGVKRAEMELDELTEADGVEA</sequence>
<comment type="subunit">
    <text evidence="3">Part of the 50S ribosomal subunit. Binds 23S rRNA.</text>
</comment>
<dbReference type="HAMAP" id="MF_00273">
    <property type="entry name" value="Ribosomal_eL20"/>
    <property type="match status" value="1"/>
</dbReference>
<accession>A0ABD5UVS0</accession>
<feature type="domain" description="Large ribosomal subunit protein eL20" evidence="4">
    <location>
        <begin position="1"/>
        <end position="50"/>
    </location>
</feature>
<proteinExistence type="inferred from homology"/>
<dbReference type="GO" id="GO:0005840">
    <property type="term" value="C:ribosome"/>
    <property type="evidence" value="ECO:0007669"/>
    <property type="project" value="UniProtKB-KW"/>
</dbReference>
<organism evidence="5 6">
    <name type="scientific">Halopenitus salinus</name>
    <dbReference type="NCBI Taxonomy" id="1198295"/>
    <lineage>
        <taxon>Archaea</taxon>
        <taxon>Methanobacteriati</taxon>
        <taxon>Methanobacteriota</taxon>
        <taxon>Stenosarchaea group</taxon>
        <taxon>Halobacteria</taxon>
        <taxon>Halobacteriales</taxon>
        <taxon>Haloferacaceae</taxon>
        <taxon>Halopenitus</taxon>
    </lineage>
</organism>
<dbReference type="GO" id="GO:1990904">
    <property type="term" value="C:ribonucleoprotein complex"/>
    <property type="evidence" value="ECO:0007669"/>
    <property type="project" value="UniProtKB-KW"/>
</dbReference>
<gene>
    <name evidence="3 5" type="primary">rpl18a</name>
    <name evidence="3" type="synonym">rpl20e</name>
    <name evidence="3" type="synonym">rplX</name>
    <name evidence="5" type="ORF">ACFQE9_06465</name>
</gene>
<dbReference type="Proteomes" id="UP001596296">
    <property type="component" value="Unassembled WGS sequence"/>
</dbReference>
<evidence type="ECO:0000313" key="5">
    <source>
        <dbReference type="EMBL" id="MFC6892251.1"/>
    </source>
</evidence>
<dbReference type="EMBL" id="JBHSXL010000006">
    <property type="protein sequence ID" value="MFC6892251.1"/>
    <property type="molecule type" value="Genomic_DNA"/>
</dbReference>
<name>A0ABD5UVS0_9EURY</name>
<dbReference type="SUPFAM" id="SSF160374">
    <property type="entry name" value="RplX-like"/>
    <property type="match status" value="1"/>
</dbReference>
<evidence type="ECO:0000313" key="6">
    <source>
        <dbReference type="Proteomes" id="UP001596296"/>
    </source>
</evidence>
<comment type="similarity">
    <text evidence="3">Belongs to the eukaryotic ribosomal protein eL20 family.</text>
</comment>
<evidence type="ECO:0000256" key="2">
    <source>
        <dbReference type="ARBA" id="ARBA00023274"/>
    </source>
</evidence>
<keyword evidence="6" id="KW-1185">Reference proteome</keyword>
<keyword evidence="1 3" id="KW-0689">Ribosomal protein</keyword>
<dbReference type="GO" id="GO:0070180">
    <property type="term" value="F:large ribosomal subunit rRNA binding"/>
    <property type="evidence" value="ECO:0007669"/>
    <property type="project" value="UniProtKB-UniRule"/>
</dbReference>
<dbReference type="GO" id="GO:0006412">
    <property type="term" value="P:translation"/>
    <property type="evidence" value="ECO:0007669"/>
    <property type="project" value="UniProtKB-UniRule"/>
</dbReference>
<evidence type="ECO:0000256" key="3">
    <source>
        <dbReference type="HAMAP-Rule" id="MF_00273"/>
    </source>
</evidence>
<keyword evidence="3" id="KW-0694">RNA-binding</keyword>
<evidence type="ECO:0000256" key="1">
    <source>
        <dbReference type="ARBA" id="ARBA00022980"/>
    </source>
</evidence>